<dbReference type="Pfam" id="PF00149">
    <property type="entry name" value="Metallophos"/>
    <property type="match status" value="1"/>
</dbReference>
<dbReference type="RefSeq" id="WP_021760521.1">
    <property type="nucleotide sequence ID" value="NC_022444.1"/>
</dbReference>
<dbReference type="GO" id="GO:0016787">
    <property type="term" value="F:hydrolase activity"/>
    <property type="evidence" value="ECO:0007669"/>
    <property type="project" value="InterPro"/>
</dbReference>
<dbReference type="HOGENOM" id="CLU_841475_0_0_7"/>
<evidence type="ECO:0000313" key="2">
    <source>
        <dbReference type="EMBL" id="AGW13640.1"/>
    </source>
</evidence>
<reference evidence="3" key="2">
    <citation type="submission" date="2013-07" db="EMBL/GenBank/DDBJ databases">
        <authorList>
            <person name="Morais-Silva F.O."/>
            <person name="Rezende A.M."/>
            <person name="Pimentel C."/>
            <person name="Resende D.M."/>
            <person name="Santos C.I."/>
            <person name="Clemente C."/>
            <person name="de Oliveira L.M."/>
            <person name="da Silva S.M."/>
            <person name="Costa D.A."/>
            <person name="Varela-Raposo A."/>
            <person name="Horacio E.C.A."/>
            <person name="Matos M."/>
            <person name="Flores O."/>
            <person name="Ruiz J.C."/>
            <person name="Rodrigues-Pousada C."/>
        </authorList>
    </citation>
    <scope>NUCLEOTIDE SEQUENCE [LARGE SCALE GENOMIC DNA]</scope>
    <source>
        <strain evidence="3">ATCC 19364 / DSM 1382 / NCIMB 9332 / VKM B-1759</strain>
    </source>
</reference>
<dbReference type="InterPro" id="IPR004843">
    <property type="entry name" value="Calcineurin-like_PHP"/>
</dbReference>
<organism evidence="2 3">
    <name type="scientific">Megalodesulfovibrio gigas (strain ATCC 19364 / DSM 1382 / NCIMB 9332 / VKM B-1759)</name>
    <name type="common">Desulfovibrio gigas</name>
    <dbReference type="NCBI Taxonomy" id="1121448"/>
    <lineage>
        <taxon>Bacteria</taxon>
        <taxon>Pseudomonadati</taxon>
        <taxon>Thermodesulfobacteriota</taxon>
        <taxon>Desulfovibrionia</taxon>
        <taxon>Desulfovibrionales</taxon>
        <taxon>Desulfovibrionaceae</taxon>
        <taxon>Megalodesulfovibrio</taxon>
    </lineage>
</organism>
<dbReference type="InterPro" id="IPR050535">
    <property type="entry name" value="DNA_Repair-Maintenance_Comp"/>
</dbReference>
<protein>
    <recommendedName>
        <fullName evidence="1">Calcineurin-like phosphoesterase domain-containing protein</fullName>
    </recommendedName>
</protein>
<dbReference type="OrthoDB" id="5448289at2"/>
<dbReference type="STRING" id="1121448.DGI_1847"/>
<dbReference type="SUPFAM" id="SSF56300">
    <property type="entry name" value="Metallo-dependent phosphatases"/>
    <property type="match status" value="1"/>
</dbReference>
<dbReference type="EMBL" id="CP006585">
    <property type="protein sequence ID" value="AGW13640.1"/>
    <property type="molecule type" value="Genomic_DNA"/>
</dbReference>
<sequence>MDIERADLPAIACAGILFCTDVHLAGTPPGQRLPGYTEQTLAKLAFCLEQAASRNLLPVICGDLFHWPRENPNTLLVRCIELFKPLAATPLKCWVLVGNHDKWQANYTDDVSMAVLESAGVIHVMKEAGPQCRVLIDGHVALLGASPDMAPLPKAVERDEADTVLWVSHHGLGFPDYADQRQPLRELPGVDWLINGHLHQPQPPQRRGMTTWVNLGSLTRMSFAPRVKERRPAAAIWRPGMTELERLDVPFLPFEDVFPDQPFPDTQIKEGGESLFLRGLERLVWKRTREGAGLGQFLSDNLDPTLPESQIILSLYEEIIHGGAQND</sequence>
<name>T2GAN8_MEGG1</name>
<dbReference type="KEGG" id="dgg:DGI_1847"/>
<reference evidence="2 3" key="1">
    <citation type="journal article" date="2013" name="J. Bacteriol.">
        <title>Roles of HynAB and Ech, the only two hydrogenases found in the model sulfate reducer Desulfovibrio gigas.</title>
        <authorList>
            <person name="Morais-Silva F.O."/>
            <person name="Santos C.I."/>
            <person name="Rodrigues R."/>
            <person name="Pereira I.A."/>
            <person name="Rodrigues-Pousada C."/>
        </authorList>
    </citation>
    <scope>NUCLEOTIDE SEQUENCE [LARGE SCALE GENOMIC DNA]</scope>
    <source>
        <strain evidence="3">ATCC 19364 / DSM 1382 / NCIMB 9332 / VKM B-1759</strain>
    </source>
</reference>
<feature type="domain" description="Calcineurin-like phosphoesterase" evidence="1">
    <location>
        <begin position="16"/>
        <end position="201"/>
    </location>
</feature>
<dbReference type="eggNOG" id="COG0420">
    <property type="taxonomic scope" value="Bacteria"/>
</dbReference>
<dbReference type="Gene3D" id="3.60.21.10">
    <property type="match status" value="1"/>
</dbReference>
<proteinExistence type="predicted"/>
<dbReference type="PANTHER" id="PTHR30337">
    <property type="entry name" value="COMPONENT OF ATP-DEPENDENT DSDNA EXONUCLEASE"/>
    <property type="match status" value="1"/>
</dbReference>
<dbReference type="AlphaFoldDB" id="T2GAN8"/>
<gene>
    <name evidence="2" type="ORF">DGI_1847</name>
</gene>
<evidence type="ECO:0000259" key="1">
    <source>
        <dbReference type="Pfam" id="PF00149"/>
    </source>
</evidence>
<keyword evidence="3" id="KW-1185">Reference proteome</keyword>
<dbReference type="PATRIC" id="fig|1121448.10.peg.1813"/>
<evidence type="ECO:0000313" key="3">
    <source>
        <dbReference type="Proteomes" id="UP000016587"/>
    </source>
</evidence>
<dbReference type="Proteomes" id="UP000016587">
    <property type="component" value="Chromosome"/>
</dbReference>
<accession>T2GAN8</accession>
<dbReference type="InterPro" id="IPR029052">
    <property type="entry name" value="Metallo-depent_PP-like"/>
</dbReference>